<evidence type="ECO:0000313" key="1">
    <source>
        <dbReference type="EMBL" id="OJZ79686.1"/>
    </source>
</evidence>
<dbReference type="EMBL" id="KV878277">
    <property type="protein sequence ID" value="OJZ79686.1"/>
    <property type="molecule type" value="Genomic_DNA"/>
</dbReference>
<gene>
    <name evidence="1" type="ORF">ASPFODRAFT_54811</name>
</gene>
<dbReference type="VEuPathDB" id="FungiDB:ASPFODRAFT_54811"/>
<protein>
    <submittedName>
        <fullName evidence="1">Uncharacterized protein</fullName>
    </submittedName>
</protein>
<proteinExistence type="predicted"/>
<dbReference type="Proteomes" id="UP000184063">
    <property type="component" value="Unassembled WGS sequence"/>
</dbReference>
<dbReference type="AlphaFoldDB" id="A0A1M3SYX4"/>
<evidence type="ECO:0000313" key="2">
    <source>
        <dbReference type="Proteomes" id="UP000184063"/>
    </source>
</evidence>
<reference evidence="2" key="1">
    <citation type="journal article" date="2017" name="Genome Biol.">
        <title>Comparative genomics reveals high biological diversity and specific adaptations in the industrially and medically important fungal genus Aspergillus.</title>
        <authorList>
            <person name="de Vries R.P."/>
            <person name="Riley R."/>
            <person name="Wiebenga A."/>
            <person name="Aguilar-Osorio G."/>
            <person name="Amillis S."/>
            <person name="Uchima C.A."/>
            <person name="Anderluh G."/>
            <person name="Asadollahi M."/>
            <person name="Askin M."/>
            <person name="Barry K."/>
            <person name="Battaglia E."/>
            <person name="Bayram O."/>
            <person name="Benocci T."/>
            <person name="Braus-Stromeyer S.A."/>
            <person name="Caldana C."/>
            <person name="Canovas D."/>
            <person name="Cerqueira G.C."/>
            <person name="Chen F."/>
            <person name="Chen W."/>
            <person name="Choi C."/>
            <person name="Clum A."/>
            <person name="Dos Santos R.A."/>
            <person name="Damasio A.R."/>
            <person name="Diallinas G."/>
            <person name="Emri T."/>
            <person name="Fekete E."/>
            <person name="Flipphi M."/>
            <person name="Freyberg S."/>
            <person name="Gallo A."/>
            <person name="Gournas C."/>
            <person name="Habgood R."/>
            <person name="Hainaut M."/>
            <person name="Harispe M.L."/>
            <person name="Henrissat B."/>
            <person name="Hilden K.S."/>
            <person name="Hope R."/>
            <person name="Hossain A."/>
            <person name="Karabika E."/>
            <person name="Karaffa L."/>
            <person name="Karanyi Z."/>
            <person name="Krasevec N."/>
            <person name="Kuo A."/>
            <person name="Kusch H."/>
            <person name="LaButti K."/>
            <person name="Lagendijk E.L."/>
            <person name="Lapidus A."/>
            <person name="Levasseur A."/>
            <person name="Lindquist E."/>
            <person name="Lipzen A."/>
            <person name="Logrieco A.F."/>
            <person name="MacCabe A."/>
            <person name="Maekelae M.R."/>
            <person name="Malavazi I."/>
            <person name="Melin P."/>
            <person name="Meyer V."/>
            <person name="Mielnichuk N."/>
            <person name="Miskei M."/>
            <person name="Molnar A.P."/>
            <person name="Mule G."/>
            <person name="Ngan C.Y."/>
            <person name="Orejas M."/>
            <person name="Orosz E."/>
            <person name="Ouedraogo J.P."/>
            <person name="Overkamp K.M."/>
            <person name="Park H.-S."/>
            <person name="Perrone G."/>
            <person name="Piumi F."/>
            <person name="Punt P.J."/>
            <person name="Ram A.F."/>
            <person name="Ramon A."/>
            <person name="Rauscher S."/>
            <person name="Record E."/>
            <person name="Riano-Pachon D.M."/>
            <person name="Robert V."/>
            <person name="Roehrig J."/>
            <person name="Ruller R."/>
            <person name="Salamov A."/>
            <person name="Salih N.S."/>
            <person name="Samson R.A."/>
            <person name="Sandor E."/>
            <person name="Sanguinetti M."/>
            <person name="Schuetze T."/>
            <person name="Sepcic K."/>
            <person name="Shelest E."/>
            <person name="Sherlock G."/>
            <person name="Sophianopoulou V."/>
            <person name="Squina F.M."/>
            <person name="Sun H."/>
            <person name="Susca A."/>
            <person name="Todd R.B."/>
            <person name="Tsang A."/>
            <person name="Unkles S.E."/>
            <person name="van de Wiele N."/>
            <person name="van Rossen-Uffink D."/>
            <person name="Oliveira J.V."/>
            <person name="Vesth T.C."/>
            <person name="Visser J."/>
            <person name="Yu J.-H."/>
            <person name="Zhou M."/>
            <person name="Andersen M.R."/>
            <person name="Archer D.B."/>
            <person name="Baker S.E."/>
            <person name="Benoit I."/>
            <person name="Brakhage A.A."/>
            <person name="Braus G.H."/>
            <person name="Fischer R."/>
            <person name="Frisvad J.C."/>
            <person name="Goldman G.H."/>
            <person name="Houbraken J."/>
            <person name="Oakley B."/>
            <person name="Pocsi I."/>
            <person name="Scazzocchio C."/>
            <person name="Seiboth B."/>
            <person name="vanKuyk P.A."/>
            <person name="Wortman J."/>
            <person name="Dyer P.S."/>
            <person name="Grigoriev I.V."/>
        </authorList>
    </citation>
    <scope>NUCLEOTIDE SEQUENCE [LARGE SCALE GENOMIC DNA]</scope>
    <source>
        <strain evidence="2">CBS 106.47</strain>
    </source>
</reference>
<name>A0A1M3SYX4_ASPLC</name>
<sequence>MATKTLVVQEYKNDRDRLSPNHYNLQVAKSVASSNGDPQFNVVYSSQILGPNMTISWTPKYGLNWTQNIPNQSAKVTYSGEWQDCALGDTYDLDSTGSWVKINGYKDADPEALNISKNGYGLDVNVIVGIYDPASSKWIFVNPDQLLTGARGKYKPLDNVRLWFEEGIREETMLSSQSTMEHKDDMSKSLRYFHYDTEGRKWESQDSPFVPPRGDE</sequence>
<organism evidence="1 2">
    <name type="scientific">Aspergillus luchuensis (strain CBS 106.47)</name>
    <dbReference type="NCBI Taxonomy" id="1137211"/>
    <lineage>
        <taxon>Eukaryota</taxon>
        <taxon>Fungi</taxon>
        <taxon>Dikarya</taxon>
        <taxon>Ascomycota</taxon>
        <taxon>Pezizomycotina</taxon>
        <taxon>Eurotiomycetes</taxon>
        <taxon>Eurotiomycetidae</taxon>
        <taxon>Eurotiales</taxon>
        <taxon>Aspergillaceae</taxon>
        <taxon>Aspergillus</taxon>
        <taxon>Aspergillus subgen. Circumdati</taxon>
    </lineage>
</organism>
<accession>A0A1M3SYX4</accession>